<dbReference type="InterPro" id="IPR051298">
    <property type="entry name" value="Heme_transport/Cell_adhesion"/>
</dbReference>
<feature type="compositionally biased region" description="Low complexity" evidence="8">
    <location>
        <begin position="339"/>
        <end position="350"/>
    </location>
</feature>
<reference evidence="11" key="1">
    <citation type="submission" date="2024-04" db="EMBL/GenBank/DDBJ databases">
        <title>Salinicola lusitanus LLJ914,a marine bacterium isolated from the Okinawa Trough.</title>
        <authorList>
            <person name="Li J."/>
        </authorList>
    </citation>
    <scope>NUCLEOTIDE SEQUENCE [LARGE SCALE GENOMIC DNA]</scope>
</reference>
<dbReference type="InterPro" id="IPR000585">
    <property type="entry name" value="Hemopexin-like_dom"/>
</dbReference>
<dbReference type="SUPFAM" id="SSF90188">
    <property type="entry name" value="Somatomedin B domain"/>
    <property type="match status" value="2"/>
</dbReference>
<dbReference type="InterPro" id="IPR018486">
    <property type="entry name" value="Hemopexin_CS"/>
</dbReference>
<dbReference type="SUPFAM" id="SSF50923">
    <property type="entry name" value="Hemopexin-like domain"/>
    <property type="match status" value="1"/>
</dbReference>
<comment type="caution">
    <text evidence="10">The sequence shown here is derived from an EMBL/GenBank/DDBJ whole genome shotgun (WGS) entry which is preliminary data.</text>
</comment>
<dbReference type="PROSITE" id="PS51642">
    <property type="entry name" value="HEMOPEXIN_2"/>
    <property type="match status" value="1"/>
</dbReference>
<proteinExistence type="predicted"/>
<feature type="region of interest" description="Disordered" evidence="8">
    <location>
        <begin position="615"/>
        <end position="634"/>
    </location>
</feature>
<keyword evidence="3" id="KW-0732">Signal</keyword>
<feature type="domain" description="SMB" evidence="9">
    <location>
        <begin position="1"/>
        <end position="30"/>
    </location>
</feature>
<evidence type="ECO:0000256" key="2">
    <source>
        <dbReference type="ARBA" id="ARBA00022525"/>
    </source>
</evidence>
<dbReference type="InterPro" id="IPR001212">
    <property type="entry name" value="Somatomedin_B_dom"/>
</dbReference>
<dbReference type="InterPro" id="IPR018487">
    <property type="entry name" value="Hemopexin-like_repeat"/>
</dbReference>
<dbReference type="Pfam" id="PF01033">
    <property type="entry name" value="Somatomedin_B"/>
    <property type="match status" value="2"/>
</dbReference>
<dbReference type="EMBL" id="JBBPFD010000018">
    <property type="protein sequence ID" value="KAK7889306.1"/>
    <property type="molecule type" value="Genomic_DNA"/>
</dbReference>
<keyword evidence="6" id="KW-0325">Glycoprotein</keyword>
<organism evidence="10 11">
    <name type="scientific">Mugilogobius chulae</name>
    <name type="common">yellowstripe goby</name>
    <dbReference type="NCBI Taxonomy" id="88201"/>
    <lineage>
        <taxon>Eukaryota</taxon>
        <taxon>Metazoa</taxon>
        <taxon>Chordata</taxon>
        <taxon>Craniata</taxon>
        <taxon>Vertebrata</taxon>
        <taxon>Euteleostomi</taxon>
        <taxon>Actinopterygii</taxon>
        <taxon>Neopterygii</taxon>
        <taxon>Teleostei</taxon>
        <taxon>Neoteleostei</taxon>
        <taxon>Acanthomorphata</taxon>
        <taxon>Gobiaria</taxon>
        <taxon>Gobiiformes</taxon>
        <taxon>Gobioidei</taxon>
        <taxon>Gobiidae</taxon>
        <taxon>Gobionellinae</taxon>
        <taxon>Mugilogobius</taxon>
    </lineage>
</organism>
<keyword evidence="4" id="KW-0677">Repeat</keyword>
<feature type="domain" description="SMB" evidence="9">
    <location>
        <begin position="31"/>
        <end position="73"/>
    </location>
</feature>
<dbReference type="GO" id="GO:0005615">
    <property type="term" value="C:extracellular space"/>
    <property type="evidence" value="ECO:0007669"/>
    <property type="project" value="TreeGrafter"/>
</dbReference>
<dbReference type="PANTHER" id="PTHR22917:SF1">
    <property type="entry name" value="PROTEOGLYCAN 4"/>
    <property type="match status" value="1"/>
</dbReference>
<dbReference type="PANTHER" id="PTHR22917">
    <property type="entry name" value="HEMOPEXIN DOMAIN-CONTAINING PROTEIN"/>
    <property type="match status" value="1"/>
</dbReference>
<evidence type="ECO:0000259" key="9">
    <source>
        <dbReference type="PROSITE" id="PS50958"/>
    </source>
</evidence>
<dbReference type="InterPro" id="IPR036024">
    <property type="entry name" value="Somatomedin_B-like_dom_sf"/>
</dbReference>
<evidence type="ECO:0000256" key="6">
    <source>
        <dbReference type="ARBA" id="ARBA00023180"/>
    </source>
</evidence>
<evidence type="ECO:0000256" key="3">
    <source>
        <dbReference type="ARBA" id="ARBA00022729"/>
    </source>
</evidence>
<evidence type="ECO:0000256" key="8">
    <source>
        <dbReference type="SAM" id="MobiDB-lite"/>
    </source>
</evidence>
<feature type="compositionally biased region" description="Polar residues" evidence="8">
    <location>
        <begin position="169"/>
        <end position="185"/>
    </location>
</feature>
<name>A0AAW0N7L6_9GOBI</name>
<evidence type="ECO:0000256" key="4">
    <source>
        <dbReference type="ARBA" id="ARBA00022737"/>
    </source>
</evidence>
<evidence type="ECO:0000256" key="7">
    <source>
        <dbReference type="PROSITE-ProRule" id="PRU01011"/>
    </source>
</evidence>
<dbReference type="Pfam" id="PF00045">
    <property type="entry name" value="Hemopexin"/>
    <property type="match status" value="1"/>
</dbReference>
<feature type="compositionally biased region" description="Low complexity" evidence="8">
    <location>
        <begin position="238"/>
        <end position="271"/>
    </location>
</feature>
<dbReference type="InterPro" id="IPR036375">
    <property type="entry name" value="Hemopexin-like_dom_sf"/>
</dbReference>
<gene>
    <name evidence="10" type="ORF">WMY93_024866</name>
</gene>
<evidence type="ECO:0000313" key="11">
    <source>
        <dbReference type="Proteomes" id="UP001460270"/>
    </source>
</evidence>
<keyword evidence="11" id="KW-1185">Reference proteome</keyword>
<protein>
    <recommendedName>
        <fullName evidence="9">SMB domain-containing protein</fullName>
    </recommendedName>
</protein>
<evidence type="ECO:0000313" key="10">
    <source>
        <dbReference type="EMBL" id="KAK7889306.1"/>
    </source>
</evidence>
<dbReference type="PROSITE" id="PS50958">
    <property type="entry name" value="SMB_2"/>
    <property type="match status" value="2"/>
</dbReference>
<dbReference type="Proteomes" id="UP001460270">
    <property type="component" value="Unassembled WGS sequence"/>
</dbReference>
<dbReference type="SMART" id="SM00120">
    <property type="entry name" value="HX"/>
    <property type="match status" value="2"/>
</dbReference>
<accession>A0AAW0N7L6</accession>
<dbReference type="CDD" id="cd00094">
    <property type="entry name" value="HX"/>
    <property type="match status" value="1"/>
</dbReference>
<keyword evidence="5" id="KW-1015">Disulfide bond</keyword>
<keyword evidence="2" id="KW-0964">Secreted</keyword>
<dbReference type="AlphaFoldDB" id="A0AAW0N7L6"/>
<dbReference type="Gene3D" id="4.10.410.20">
    <property type="match status" value="2"/>
</dbReference>
<dbReference type="Gene3D" id="2.110.10.10">
    <property type="entry name" value="Hemopexin-like domain"/>
    <property type="match status" value="1"/>
</dbReference>
<feature type="region of interest" description="Disordered" evidence="8">
    <location>
        <begin position="99"/>
        <end position="304"/>
    </location>
</feature>
<comment type="subcellular location">
    <subcellularLocation>
        <location evidence="1">Secreted</location>
    </subcellularLocation>
</comment>
<dbReference type="SMART" id="SM00201">
    <property type="entry name" value="SO"/>
    <property type="match status" value="2"/>
</dbReference>
<dbReference type="PROSITE" id="PS00024">
    <property type="entry name" value="HEMOPEXIN"/>
    <property type="match status" value="1"/>
</dbReference>
<feature type="region of interest" description="Disordered" evidence="8">
    <location>
        <begin position="321"/>
        <end position="370"/>
    </location>
</feature>
<evidence type="ECO:0000256" key="5">
    <source>
        <dbReference type="ARBA" id="ARBA00023157"/>
    </source>
</evidence>
<sequence>MGYYRGYTCQCDFSCLLYGECCRDYELLCTSKNSCRGRCGETFKRGRPCSCDVECVKYNQCCPDHNNHCNETDPTPEATEQPLGTPLTLSDDPGAIFIPTVNPTAYQNDEPDSASKQTAEVNDPDPSPLPELSSGFGSTPSELLLEDFTSEPLTPDLDGFEILPEPPTTAASNDETTPSFSTVVPLTTEATASTEADDATISPEPTVFTDVSTEPTPEPTASVTDLQTNEPTQTNEDSTTATAVPTSPPSETLQTTTPPPESSASTHAPSTEVDKTEITTVSPTTADKETTSTPEMTTTINLSTTTPDEVVSEMSTIAAATSTTAAEENTSTDKIPDDTQSTTIAPTTTKPTEKPETQKPFRPILDPLNKPVLNGLGDSTEYPADDNNDMDLCSGRPVGGVTTLSNGTVVVFRGHYFWVLDRNRVPGPAQGITQVWGIPSPIDTVFTRCNCQGKTYIFKGPQYWRYENAVLDPGYPKVIETGFDGLRGHVTAALSVPQHNQRRESVYFFKRGGNVQKYSYQYGTNPTCGRKVHYAIYTHRNRMARQAPYEVLLGPNINYRTSWRGFPTTITAAVSIPNRREPEGYSYYVFSRAKSYKIRIEGERPVVVAAAAKPNTSTQSNEVFKCPKKTSKSH</sequence>
<feature type="compositionally biased region" description="Polar residues" evidence="8">
    <location>
        <begin position="209"/>
        <end position="237"/>
    </location>
</feature>
<feature type="repeat" description="Hemopexin" evidence="7">
    <location>
        <begin position="439"/>
        <end position="486"/>
    </location>
</feature>
<evidence type="ECO:0000256" key="1">
    <source>
        <dbReference type="ARBA" id="ARBA00004613"/>
    </source>
</evidence>